<evidence type="ECO:0000313" key="3">
    <source>
        <dbReference type="EMBL" id="SDE21021.1"/>
    </source>
</evidence>
<dbReference type="Proteomes" id="UP000199072">
    <property type="component" value="Unassembled WGS sequence"/>
</dbReference>
<dbReference type="InterPro" id="IPR036526">
    <property type="entry name" value="C-N_Hydrolase_sf"/>
</dbReference>
<dbReference type="Gene3D" id="3.60.110.10">
    <property type="entry name" value="Carbon-nitrogen hydrolase"/>
    <property type="match status" value="1"/>
</dbReference>
<dbReference type="Pfam" id="PF00795">
    <property type="entry name" value="CN_hydrolase"/>
    <property type="match status" value="1"/>
</dbReference>
<dbReference type="EMBL" id="FNAI01000004">
    <property type="protein sequence ID" value="SDE21021.1"/>
    <property type="molecule type" value="Genomic_DNA"/>
</dbReference>
<dbReference type="InterPro" id="IPR003010">
    <property type="entry name" value="C-N_Hydrolase"/>
</dbReference>
<dbReference type="PROSITE" id="PS50263">
    <property type="entry name" value="CN_HYDROLASE"/>
    <property type="match status" value="1"/>
</dbReference>
<organism evidence="3 4">
    <name type="scientific">Mucilaginibacter pineti</name>
    <dbReference type="NCBI Taxonomy" id="1391627"/>
    <lineage>
        <taxon>Bacteria</taxon>
        <taxon>Pseudomonadati</taxon>
        <taxon>Bacteroidota</taxon>
        <taxon>Sphingobacteriia</taxon>
        <taxon>Sphingobacteriales</taxon>
        <taxon>Sphingobacteriaceae</taxon>
        <taxon>Mucilaginibacter</taxon>
    </lineage>
</organism>
<dbReference type="SUPFAM" id="SSF56317">
    <property type="entry name" value="Carbon-nitrogen hydrolase"/>
    <property type="match status" value="1"/>
</dbReference>
<dbReference type="CDD" id="cd07197">
    <property type="entry name" value="nitrilase"/>
    <property type="match status" value="1"/>
</dbReference>
<dbReference type="GO" id="GO:0033388">
    <property type="term" value="P:putrescine biosynthetic process from arginine"/>
    <property type="evidence" value="ECO:0007669"/>
    <property type="project" value="TreeGrafter"/>
</dbReference>
<dbReference type="STRING" id="1391627.SAMN05216464_104362"/>
<dbReference type="PANTHER" id="PTHR43674:SF2">
    <property type="entry name" value="BETA-UREIDOPROPIONASE"/>
    <property type="match status" value="1"/>
</dbReference>
<dbReference type="InterPro" id="IPR050345">
    <property type="entry name" value="Aliph_Amidase/BUP"/>
</dbReference>
<evidence type="ECO:0000259" key="2">
    <source>
        <dbReference type="PROSITE" id="PS50263"/>
    </source>
</evidence>
<feature type="domain" description="CN hydrolase" evidence="2">
    <location>
        <begin position="21"/>
        <end position="265"/>
    </location>
</feature>
<proteinExistence type="predicted"/>
<dbReference type="PANTHER" id="PTHR43674">
    <property type="entry name" value="NITRILASE C965.09-RELATED"/>
    <property type="match status" value="1"/>
</dbReference>
<dbReference type="AlphaFoldDB" id="A0A1G7B1X6"/>
<accession>A0A1G7B1X6</accession>
<name>A0A1G7B1X6_9SPHI</name>
<reference evidence="3 4" key="1">
    <citation type="submission" date="2016-10" db="EMBL/GenBank/DDBJ databases">
        <authorList>
            <person name="de Groot N.N."/>
        </authorList>
    </citation>
    <scope>NUCLEOTIDE SEQUENCE [LARGE SCALE GENOMIC DNA]</scope>
    <source>
        <strain evidence="3 4">47C3B</strain>
    </source>
</reference>
<keyword evidence="4" id="KW-1185">Reference proteome</keyword>
<sequence>MFFNNTLSSFLVTLNLNLVYMKIALASPPYPRSITDGLLWVEKLAKEAAEQQAEIICFPETYLPGYPGMGASPADSAPEKMQRTLNNVCKIAAENGIAIIIPMDWYHNGVFLNVVQVVSNKGDLLGYQTKNQLDPTEDEIWTAGTTRRIFEVNGLKFGITICHEGFRYPESVRWAAMNGAHIVFHPYCTGSDVEGSQLTEWGHKDNPYYEKAQMMRAIENTIYFASSNYAFKYPDAASALIAPDGNCIAWQPYGQPGVLVADVDPAKATGLLGKRFKAGLYY</sequence>
<keyword evidence="1 3" id="KW-0378">Hydrolase</keyword>
<dbReference type="GO" id="GO:0050126">
    <property type="term" value="F:N-carbamoylputrescine amidase activity"/>
    <property type="evidence" value="ECO:0007669"/>
    <property type="project" value="TreeGrafter"/>
</dbReference>
<evidence type="ECO:0000313" key="4">
    <source>
        <dbReference type="Proteomes" id="UP000199072"/>
    </source>
</evidence>
<protein>
    <submittedName>
        <fullName evidence="3">Predicted amidohydrolase</fullName>
    </submittedName>
</protein>
<gene>
    <name evidence="3" type="ORF">SAMN05216464_104362</name>
</gene>
<evidence type="ECO:0000256" key="1">
    <source>
        <dbReference type="ARBA" id="ARBA00022801"/>
    </source>
</evidence>